<dbReference type="PANTHER" id="PTHR24251:SF37">
    <property type="entry name" value="CUB DOMAIN-CONTAINING PROTEIN"/>
    <property type="match status" value="1"/>
</dbReference>
<gene>
    <name evidence="7" type="ORF">KC01_LOCUS37280</name>
</gene>
<dbReference type="SUPFAM" id="SSF57535">
    <property type="entry name" value="Complement control module/SCR domain"/>
    <property type="match status" value="3"/>
</dbReference>
<evidence type="ECO:0000259" key="5">
    <source>
        <dbReference type="PROSITE" id="PS01180"/>
    </source>
</evidence>
<proteinExistence type="predicted"/>
<dbReference type="FunFam" id="2.60.120.290:FF:000001">
    <property type="entry name" value="CUB and sushi domain-containing protein 3 isoform X1"/>
    <property type="match status" value="3"/>
</dbReference>
<feature type="domain" description="Sushi" evidence="6">
    <location>
        <begin position="152"/>
        <end position="213"/>
    </location>
</feature>
<feature type="domain" description="CUB" evidence="5">
    <location>
        <begin position="414"/>
        <end position="523"/>
    </location>
</feature>
<sequence length="803" mass="87445">MAQFTCDEDHVLQGSKTIICQRVAEVFAAWSDHRPVCKVPCFSNFTAPMGTVLSPDYPEGYGNNLNCVWLIISEPGSRIHLAFNDFDLEPPYDFLTIKDGDQSGATMLGRFSGAEVPSHLTSNSNVLQLEFQADHSMSGRGFNITYSTFGRNECPDPGVPLNARRFGDSFQLGSSISVVCDEGFIKTQGADTITCHLEDGKVMWSGLIPKCEAPCGGHYSGPSGVILSPGWPGYYKDSLSCEWVIEAELGRSIKISFDRFQTELSYDFLEVHDGPNLLSPLIGSFNGTQVPQFLFSSSNYLYLLFTTDNSRSNSGFKIFYEASCGGDIRGPGGIILSPGFPELYPNSLNCTWTVEVSHGKVLVGTQALSLELGIRWHSPVMRVIDSKAQGALCVWGEGAARGARRCQDVWVAECGGSFKGESTGRILSPGYPFPYDNNLRCTWTIEVASGNIVSLQFLAFDTEASHDILKVWDGPPENEMLLKEVSGSLLPEGIHSTLNVVTIQFETDFYITKSAFAIDFSTPCGGHFTGSEGTVLSPNYPHNYTRGQSCVYDIFVPGDFVLFGQFVFFQTLATDVVEIYDGSSTEAALLSSIYGSHSAVPRTSSTQCNSVPEPRFGKRIGNDFGTGMAVLFECNPGYTLHGATAIRCEAVPNALAQWNGTVPTCVVPCGGVLAGRRGTILSPGYPETYANYLNCAWKITVPEGAGIQGNAYITCMPGPVRRWNYPVPLCLALCGGNITSMNGTIYSPGHPAEYPHFQDCMWTVRVPPGYGIYINFSVINTEPIYDYIMVWSIRLVVGDSSSV</sequence>
<dbReference type="EMBL" id="OZ035829">
    <property type="protein sequence ID" value="CAL1610719.1"/>
    <property type="molecule type" value="Genomic_DNA"/>
</dbReference>
<dbReference type="FunFam" id="2.10.70.10:FF:000002">
    <property type="entry name" value="CUB and Sushi multiple domains 3"/>
    <property type="match status" value="1"/>
</dbReference>
<dbReference type="Gene3D" id="2.60.120.290">
    <property type="entry name" value="Spermadhesin, CUB domain"/>
    <property type="match status" value="7"/>
</dbReference>
<feature type="disulfide bond" evidence="3">
    <location>
        <begin position="414"/>
        <end position="441"/>
    </location>
</feature>
<reference evidence="7 8" key="1">
    <citation type="submission" date="2024-04" db="EMBL/GenBank/DDBJ databases">
        <authorList>
            <person name="Waldvogel A.-M."/>
            <person name="Schoenle A."/>
        </authorList>
    </citation>
    <scope>NUCLEOTIDE SEQUENCE [LARGE SCALE GENOMIC DNA]</scope>
</reference>
<dbReference type="InterPro" id="IPR035976">
    <property type="entry name" value="Sushi/SCR/CCP_sf"/>
</dbReference>
<evidence type="ECO:0000313" key="8">
    <source>
        <dbReference type="Proteomes" id="UP001497482"/>
    </source>
</evidence>
<feature type="domain" description="CUB" evidence="5">
    <location>
        <begin position="324"/>
        <end position="393"/>
    </location>
</feature>
<feature type="domain" description="Sushi" evidence="6">
    <location>
        <begin position="1"/>
        <end position="39"/>
    </location>
</feature>
<dbReference type="InterPro" id="IPR000436">
    <property type="entry name" value="Sushi_SCR_CCP_dom"/>
</dbReference>
<evidence type="ECO:0000256" key="2">
    <source>
        <dbReference type="ARBA" id="ARBA00023157"/>
    </source>
</evidence>
<keyword evidence="1" id="KW-0677">Repeat</keyword>
<feature type="domain" description="CUB" evidence="5">
    <location>
        <begin position="41"/>
        <end position="149"/>
    </location>
</feature>
<dbReference type="SMART" id="SM00042">
    <property type="entry name" value="CUB"/>
    <property type="match status" value="5"/>
</dbReference>
<keyword evidence="4" id="KW-0768">Sushi</keyword>
<evidence type="ECO:0000313" key="7">
    <source>
        <dbReference type="EMBL" id="CAL1610719.1"/>
    </source>
</evidence>
<dbReference type="Pfam" id="PF00084">
    <property type="entry name" value="Sushi"/>
    <property type="match status" value="2"/>
</dbReference>
<feature type="domain" description="CUB" evidence="5">
    <location>
        <begin position="524"/>
        <end position="611"/>
    </location>
</feature>
<feature type="domain" description="Sushi" evidence="6">
    <location>
        <begin position="606"/>
        <end position="667"/>
    </location>
</feature>
<organism evidence="7 8">
    <name type="scientific">Knipowitschia caucasica</name>
    <name type="common">Caucasian dwarf goby</name>
    <name type="synonym">Pomatoschistus caucasicus</name>
    <dbReference type="NCBI Taxonomy" id="637954"/>
    <lineage>
        <taxon>Eukaryota</taxon>
        <taxon>Metazoa</taxon>
        <taxon>Chordata</taxon>
        <taxon>Craniata</taxon>
        <taxon>Vertebrata</taxon>
        <taxon>Euteleostomi</taxon>
        <taxon>Actinopterygii</taxon>
        <taxon>Neopterygii</taxon>
        <taxon>Teleostei</taxon>
        <taxon>Neoteleostei</taxon>
        <taxon>Acanthomorphata</taxon>
        <taxon>Gobiaria</taxon>
        <taxon>Gobiiformes</taxon>
        <taxon>Gobioidei</taxon>
        <taxon>Gobiidae</taxon>
        <taxon>Gobiinae</taxon>
        <taxon>Knipowitschia</taxon>
    </lineage>
</organism>
<dbReference type="SMART" id="SM00032">
    <property type="entry name" value="CCP"/>
    <property type="match status" value="3"/>
</dbReference>
<evidence type="ECO:0000256" key="3">
    <source>
        <dbReference type="PROSITE-ProRule" id="PRU00059"/>
    </source>
</evidence>
<dbReference type="CDD" id="cd00041">
    <property type="entry name" value="CUB"/>
    <property type="match status" value="6"/>
</dbReference>
<dbReference type="FunFam" id="2.10.70.10:FF:000047">
    <property type="entry name" value="CUB and Sushi multiple domains 3"/>
    <property type="match status" value="1"/>
</dbReference>
<name>A0AAV2MBP8_KNICA</name>
<dbReference type="Proteomes" id="UP001497482">
    <property type="component" value="Chromosome 7"/>
</dbReference>
<dbReference type="CDD" id="cd00033">
    <property type="entry name" value="CCP"/>
    <property type="match status" value="2"/>
</dbReference>
<dbReference type="PROSITE" id="PS50923">
    <property type="entry name" value="SUSHI"/>
    <property type="match status" value="3"/>
</dbReference>
<feature type="domain" description="CUB" evidence="5">
    <location>
        <begin position="669"/>
        <end position="704"/>
    </location>
</feature>
<dbReference type="PANTHER" id="PTHR24251">
    <property type="entry name" value="OVOCHYMASE-RELATED"/>
    <property type="match status" value="1"/>
</dbReference>
<dbReference type="InterPro" id="IPR035914">
    <property type="entry name" value="Sperma_CUB_dom_sf"/>
</dbReference>
<dbReference type="AlphaFoldDB" id="A0AAV2MBP8"/>
<dbReference type="Pfam" id="PF00431">
    <property type="entry name" value="CUB"/>
    <property type="match status" value="7"/>
</dbReference>
<dbReference type="SUPFAM" id="SSF49854">
    <property type="entry name" value="Spermadhesin, CUB domain"/>
    <property type="match status" value="7"/>
</dbReference>
<comment type="caution">
    <text evidence="4">Lacks conserved residue(s) required for the propagation of feature annotation.</text>
</comment>
<dbReference type="Gene3D" id="2.10.70.10">
    <property type="entry name" value="Complement Module, domain 1"/>
    <property type="match status" value="3"/>
</dbReference>
<feature type="domain" description="CUB" evidence="5">
    <location>
        <begin position="215"/>
        <end position="323"/>
    </location>
</feature>
<dbReference type="InterPro" id="IPR000859">
    <property type="entry name" value="CUB_dom"/>
</dbReference>
<evidence type="ECO:0000256" key="4">
    <source>
        <dbReference type="PROSITE-ProRule" id="PRU00302"/>
    </source>
</evidence>
<evidence type="ECO:0000256" key="1">
    <source>
        <dbReference type="ARBA" id="ARBA00022737"/>
    </source>
</evidence>
<feature type="domain" description="CUB" evidence="5">
    <location>
        <begin position="734"/>
        <end position="803"/>
    </location>
</feature>
<protein>
    <submittedName>
        <fullName evidence="7">Uncharacterized protein</fullName>
    </submittedName>
</protein>
<dbReference type="PROSITE" id="PS01180">
    <property type="entry name" value="CUB"/>
    <property type="match status" value="7"/>
</dbReference>
<accession>A0AAV2MBP8</accession>
<keyword evidence="2 3" id="KW-1015">Disulfide bond</keyword>
<evidence type="ECO:0000259" key="6">
    <source>
        <dbReference type="PROSITE" id="PS50923"/>
    </source>
</evidence>
<keyword evidence="8" id="KW-1185">Reference proteome</keyword>